<gene>
    <name evidence="2" type="ORF">BZB76_6551</name>
</gene>
<evidence type="ECO:0000256" key="1">
    <source>
        <dbReference type="SAM" id="SignalP"/>
    </source>
</evidence>
<keyword evidence="3" id="KW-1185">Reference proteome</keyword>
<reference evidence="2 3" key="1">
    <citation type="submission" date="2018-10" db="EMBL/GenBank/DDBJ databases">
        <title>Genomic Encyclopedia of Archaeal and Bacterial Type Strains, Phase II (KMG-II): from individual species to whole genera.</title>
        <authorList>
            <person name="Goeker M."/>
        </authorList>
    </citation>
    <scope>NUCLEOTIDE SEQUENCE [LARGE SCALE GENOMIC DNA]</scope>
    <source>
        <strain evidence="2 3">DSM 43383</strain>
    </source>
</reference>
<evidence type="ECO:0000313" key="3">
    <source>
        <dbReference type="Proteomes" id="UP000274601"/>
    </source>
</evidence>
<dbReference type="Pfam" id="PF03995">
    <property type="entry name" value="Inhibitor_I36"/>
    <property type="match status" value="1"/>
</dbReference>
<name>A0A495Q9W9_9ACTN</name>
<feature type="chain" id="PRO_5019861886" evidence="1">
    <location>
        <begin position="34"/>
        <end position="171"/>
    </location>
</feature>
<dbReference type="Proteomes" id="UP000274601">
    <property type="component" value="Unassembled WGS sequence"/>
</dbReference>
<feature type="signal peptide" evidence="1">
    <location>
        <begin position="1"/>
        <end position="33"/>
    </location>
</feature>
<comment type="caution">
    <text evidence="2">The sequence shown here is derived from an EMBL/GenBank/DDBJ whole genome shotgun (WGS) entry which is preliminary data.</text>
</comment>
<sequence>MSDRKFPLAATSVVFVAAAATAVVGSTVSTVSAAPSSLQNQIDAQLTAHPGGVQTAPNEISYQGGKVTLTFPQPGHTSANPCAKGAYCFYDGANFTGRKLTFRDCDSTQFLTDYGFGDKTSSWTNATKHTIEVYDQNVQPWKLLWTQYAGAASVNVGSAADNKADFFNTTC</sequence>
<proteinExistence type="predicted"/>
<dbReference type="OrthoDB" id="3389749at2"/>
<dbReference type="AlphaFoldDB" id="A0A495Q9W9"/>
<evidence type="ECO:0000313" key="2">
    <source>
        <dbReference type="EMBL" id="RKS68290.1"/>
    </source>
</evidence>
<dbReference type="Gene3D" id="2.60.20.10">
    <property type="entry name" value="Crystallins"/>
    <property type="match status" value="1"/>
</dbReference>
<dbReference type="EMBL" id="RBWU01000008">
    <property type="protein sequence ID" value="RKS68290.1"/>
    <property type="molecule type" value="Genomic_DNA"/>
</dbReference>
<dbReference type="RefSeq" id="WP_121438208.1">
    <property type="nucleotide sequence ID" value="NZ_RBWU01000008.1"/>
</dbReference>
<organism evidence="2 3">
    <name type="scientific">Actinomadura pelletieri DSM 43383</name>
    <dbReference type="NCBI Taxonomy" id="1120940"/>
    <lineage>
        <taxon>Bacteria</taxon>
        <taxon>Bacillati</taxon>
        <taxon>Actinomycetota</taxon>
        <taxon>Actinomycetes</taxon>
        <taxon>Streptosporangiales</taxon>
        <taxon>Thermomonosporaceae</taxon>
        <taxon>Actinomadura</taxon>
    </lineage>
</organism>
<protein>
    <submittedName>
        <fullName evidence="2">Peptidase inhibitor family I36</fullName>
    </submittedName>
</protein>
<accession>A0A495Q9W9</accession>
<keyword evidence="1" id="KW-0732">Signal</keyword>